<dbReference type="PROSITE" id="PS50067">
    <property type="entry name" value="KINESIN_MOTOR_2"/>
    <property type="match status" value="1"/>
</dbReference>
<dbReference type="GO" id="GO:0008017">
    <property type="term" value="F:microtubule binding"/>
    <property type="evidence" value="ECO:0007669"/>
    <property type="project" value="InterPro"/>
</dbReference>
<evidence type="ECO:0000259" key="10">
    <source>
        <dbReference type="PROSITE" id="PS50067"/>
    </source>
</evidence>
<dbReference type="AlphaFoldDB" id="A0AAD5CE52"/>
<dbReference type="GO" id="GO:0007018">
    <property type="term" value="P:microtubule-based movement"/>
    <property type="evidence" value="ECO:0007669"/>
    <property type="project" value="InterPro"/>
</dbReference>
<dbReference type="EMBL" id="JAMZMK010008692">
    <property type="protein sequence ID" value="KAI7738949.1"/>
    <property type="molecule type" value="Genomic_DNA"/>
</dbReference>
<dbReference type="SUPFAM" id="SSF52540">
    <property type="entry name" value="P-loop containing nucleoside triphosphate hydrolases"/>
    <property type="match status" value="1"/>
</dbReference>
<dbReference type="InterPro" id="IPR027417">
    <property type="entry name" value="P-loop_NTPase"/>
</dbReference>
<dbReference type="PROSITE" id="PS00411">
    <property type="entry name" value="KINESIN_MOTOR_1"/>
    <property type="match status" value="1"/>
</dbReference>
<dbReference type="GO" id="GO:0005874">
    <property type="term" value="C:microtubule"/>
    <property type="evidence" value="ECO:0007669"/>
    <property type="project" value="UniProtKB-KW"/>
</dbReference>
<reference evidence="11" key="1">
    <citation type="submission" date="2022-06" db="EMBL/GenBank/DDBJ databases">
        <title>Uncovering the hologenomic basis of an extraordinary plant invasion.</title>
        <authorList>
            <person name="Bieker V.C."/>
            <person name="Martin M.D."/>
            <person name="Gilbert T."/>
            <person name="Hodgins K."/>
            <person name="Battlay P."/>
            <person name="Petersen B."/>
            <person name="Wilson J."/>
        </authorList>
    </citation>
    <scope>NUCLEOTIDE SEQUENCE</scope>
    <source>
        <strain evidence="11">AA19_3_7</strain>
        <tissue evidence="11">Leaf</tissue>
    </source>
</reference>
<dbReference type="InterPro" id="IPR036961">
    <property type="entry name" value="Kinesin_motor_dom_sf"/>
</dbReference>
<evidence type="ECO:0000313" key="12">
    <source>
        <dbReference type="Proteomes" id="UP001206925"/>
    </source>
</evidence>
<evidence type="ECO:0000256" key="8">
    <source>
        <dbReference type="RuleBase" id="RU000394"/>
    </source>
</evidence>
<evidence type="ECO:0000256" key="7">
    <source>
        <dbReference type="PROSITE-ProRule" id="PRU00283"/>
    </source>
</evidence>
<dbReference type="Gene3D" id="3.40.850.10">
    <property type="entry name" value="Kinesin motor domain"/>
    <property type="match status" value="1"/>
</dbReference>
<accession>A0AAD5CE52</accession>
<dbReference type="InterPro" id="IPR019821">
    <property type="entry name" value="Kinesin_motor_CS"/>
</dbReference>
<sequence length="426" mass="46410">TKQSRNQILREIPVDTPPSNPSPIKHTKSSSRKHQHKFSKENDSPYDVPDSSPSPSVATKSSPAATKLKSPLPPRPPPSSSLKRKLSNDFSLDNCVSGSDDTGVIVRVRPTSKNEEEGEVIVQKTSGDSLTILGQPFTFDSVADATSSQVDIFNLVGAPLVENCLAGFNSSVFAYGQTGSGKTYTVWGPANALLENELSSDQQGLTPRVFERLFARISEEQSKHADKQLIYQCRCSFLEIYNEQITDLLDPAQRNLQIREDIKTGVYVENLTEESVCSIKDVTQLLKKGLSNRRTGATSINMESSRSHSVFTCVVESRCKSMDGLSSLKTSRINLVDLAGSERQKLTGAAGERLKEAGNINRSLSQLGNLINILAEVSQSGKQRHIPYRDSKLTFLLQESLGGNAKLAMVCAVSPAQSCKSETLST</sequence>
<keyword evidence="12" id="KW-1185">Reference proteome</keyword>
<dbReference type="PANTHER" id="PTHR37739">
    <property type="entry name" value="KINESIN-LIKE PROTEIN KIN-12D"/>
    <property type="match status" value="1"/>
</dbReference>
<comment type="similarity">
    <text evidence="6">Belongs to the TRAFAC class myosin-kinesin ATPase superfamily. Kinesin family. KIN-12 subfamily.</text>
</comment>
<evidence type="ECO:0000256" key="6">
    <source>
        <dbReference type="ARBA" id="ARBA00034488"/>
    </source>
</evidence>
<evidence type="ECO:0000256" key="1">
    <source>
        <dbReference type="ARBA" id="ARBA00022701"/>
    </source>
</evidence>
<evidence type="ECO:0000256" key="3">
    <source>
        <dbReference type="ARBA" id="ARBA00022840"/>
    </source>
</evidence>
<gene>
    <name evidence="11" type="ORF">M8C21_007338</name>
</gene>
<evidence type="ECO:0000313" key="11">
    <source>
        <dbReference type="EMBL" id="KAI7738949.1"/>
    </source>
</evidence>
<dbReference type="PANTHER" id="PTHR37739:SF16">
    <property type="entry name" value="KINESIN-LIKE PROTEIN"/>
    <property type="match status" value="1"/>
</dbReference>
<evidence type="ECO:0000256" key="5">
    <source>
        <dbReference type="ARBA" id="ARBA00023175"/>
    </source>
</evidence>
<dbReference type="InterPro" id="IPR001752">
    <property type="entry name" value="Kinesin_motor_dom"/>
</dbReference>
<keyword evidence="3 7" id="KW-0067">ATP-binding</keyword>
<keyword evidence="1 8" id="KW-0493">Microtubule</keyword>
<dbReference type="PRINTS" id="PR00380">
    <property type="entry name" value="KINESINHEAVY"/>
</dbReference>
<organism evidence="11 12">
    <name type="scientific">Ambrosia artemisiifolia</name>
    <name type="common">Common ragweed</name>
    <dbReference type="NCBI Taxonomy" id="4212"/>
    <lineage>
        <taxon>Eukaryota</taxon>
        <taxon>Viridiplantae</taxon>
        <taxon>Streptophyta</taxon>
        <taxon>Embryophyta</taxon>
        <taxon>Tracheophyta</taxon>
        <taxon>Spermatophyta</taxon>
        <taxon>Magnoliopsida</taxon>
        <taxon>eudicotyledons</taxon>
        <taxon>Gunneridae</taxon>
        <taxon>Pentapetalae</taxon>
        <taxon>asterids</taxon>
        <taxon>campanulids</taxon>
        <taxon>Asterales</taxon>
        <taxon>Asteraceae</taxon>
        <taxon>Asteroideae</taxon>
        <taxon>Heliantheae alliance</taxon>
        <taxon>Heliantheae</taxon>
        <taxon>Ambrosia</taxon>
    </lineage>
</organism>
<name>A0AAD5CE52_AMBAR</name>
<dbReference type="GO" id="GO:0003777">
    <property type="term" value="F:microtubule motor activity"/>
    <property type="evidence" value="ECO:0007669"/>
    <property type="project" value="InterPro"/>
</dbReference>
<feature type="binding site" evidence="7">
    <location>
        <begin position="176"/>
        <end position="183"/>
    </location>
    <ligand>
        <name>ATP</name>
        <dbReference type="ChEBI" id="CHEBI:30616"/>
    </ligand>
</feature>
<keyword evidence="4" id="KW-0175">Coiled coil</keyword>
<evidence type="ECO:0000256" key="9">
    <source>
        <dbReference type="SAM" id="MobiDB-lite"/>
    </source>
</evidence>
<feature type="compositionally biased region" description="Low complexity" evidence="9">
    <location>
        <begin position="45"/>
        <end position="70"/>
    </location>
</feature>
<dbReference type="Pfam" id="PF00225">
    <property type="entry name" value="Kinesin"/>
    <property type="match status" value="1"/>
</dbReference>
<feature type="domain" description="Kinesin motor" evidence="10">
    <location>
        <begin position="101"/>
        <end position="426"/>
    </location>
</feature>
<dbReference type="Proteomes" id="UP001206925">
    <property type="component" value="Unassembled WGS sequence"/>
</dbReference>
<proteinExistence type="inferred from homology"/>
<feature type="compositionally biased region" description="Basic residues" evidence="9">
    <location>
        <begin position="25"/>
        <end position="37"/>
    </location>
</feature>
<keyword evidence="5 7" id="KW-0505">Motor protein</keyword>
<dbReference type="SMART" id="SM00129">
    <property type="entry name" value="KISc"/>
    <property type="match status" value="1"/>
</dbReference>
<dbReference type="InterPro" id="IPR044986">
    <property type="entry name" value="KIF15/KIN-12"/>
</dbReference>
<evidence type="ECO:0000256" key="2">
    <source>
        <dbReference type="ARBA" id="ARBA00022741"/>
    </source>
</evidence>
<feature type="region of interest" description="Disordered" evidence="9">
    <location>
        <begin position="1"/>
        <end position="86"/>
    </location>
</feature>
<keyword evidence="2 7" id="KW-0547">Nucleotide-binding</keyword>
<comment type="caution">
    <text evidence="11">The sequence shown here is derived from an EMBL/GenBank/DDBJ whole genome shotgun (WGS) entry which is preliminary data.</text>
</comment>
<feature type="non-terminal residue" evidence="11">
    <location>
        <position position="426"/>
    </location>
</feature>
<protein>
    <recommendedName>
        <fullName evidence="8">Kinesin-like protein</fullName>
    </recommendedName>
</protein>
<evidence type="ECO:0000256" key="4">
    <source>
        <dbReference type="ARBA" id="ARBA00023054"/>
    </source>
</evidence>
<feature type="non-terminal residue" evidence="11">
    <location>
        <position position="1"/>
    </location>
</feature>
<dbReference type="GO" id="GO:0005524">
    <property type="term" value="F:ATP binding"/>
    <property type="evidence" value="ECO:0007669"/>
    <property type="project" value="UniProtKB-UniRule"/>
</dbReference>